<name>A0ABP0NK07_9DINO</name>
<keyword evidence="2" id="KW-0812">Transmembrane</keyword>
<accession>A0ABP0NK07</accession>
<reference evidence="3 4" key="1">
    <citation type="submission" date="2024-02" db="EMBL/GenBank/DDBJ databases">
        <authorList>
            <person name="Chen Y."/>
            <person name="Shah S."/>
            <person name="Dougan E. K."/>
            <person name="Thang M."/>
            <person name="Chan C."/>
        </authorList>
    </citation>
    <scope>NUCLEOTIDE SEQUENCE [LARGE SCALE GENOMIC DNA]</scope>
</reference>
<feature type="compositionally biased region" description="Acidic residues" evidence="1">
    <location>
        <begin position="18"/>
        <end position="28"/>
    </location>
</feature>
<dbReference type="PANTHER" id="PTHR31563:SF10">
    <property type="entry name" value="ION CHANNEL POLLUX-RELATED"/>
    <property type="match status" value="1"/>
</dbReference>
<comment type="caution">
    <text evidence="3">The sequence shown here is derived from an EMBL/GenBank/DDBJ whole genome shotgun (WGS) entry which is preliminary data.</text>
</comment>
<dbReference type="EMBL" id="CAXAMN010021862">
    <property type="protein sequence ID" value="CAK9064092.1"/>
    <property type="molecule type" value="Genomic_DNA"/>
</dbReference>
<dbReference type="Gene3D" id="3.40.50.720">
    <property type="entry name" value="NAD(P)-binding Rossmann-like Domain"/>
    <property type="match status" value="1"/>
</dbReference>
<organism evidence="3 4">
    <name type="scientific">Durusdinium trenchii</name>
    <dbReference type="NCBI Taxonomy" id="1381693"/>
    <lineage>
        <taxon>Eukaryota</taxon>
        <taxon>Sar</taxon>
        <taxon>Alveolata</taxon>
        <taxon>Dinophyceae</taxon>
        <taxon>Suessiales</taxon>
        <taxon>Symbiodiniaceae</taxon>
        <taxon>Durusdinium</taxon>
    </lineage>
</organism>
<sequence length="753" mass="82404">MARGTGPETKAELPQGVEGEEMGCEESETLSAIQGATEHEWMMREDPYIQTKDGLHGLHGPHSSSPIEPICTEPYCGGFWWSQSAPRVKLVDGDLGKKAAPKEAAPVDFPEVSFFPAFDPPLASFVKLRPANQGTFDRWNIPNAVTVKVGTRSEMKFLTNEVLNNFMRVQEDAGLGEPEYVVRQGLQLVSWKPRHGRLHVTPFLGSKEEMMSSNLPITFTFGGKPTPKNASPDEQQRLEPEIPDAPDYGQYLRAEDKPQPPIILPVKRLDFVIRRPPPPDGCATNRLGADVVTKPPRQPAPNLTAGAACPCAEPVTNSSTATTTEYITASEAAQQKAHGTMNEEEDEQEECTQGAPFVEEPEPTEVSWLLFSQVAASHMIGPVVRLNLDKVSSDLSKVPEEFGSRTVTDGDSKSENGETTTPVRYHIAHIIWLERHRFQQTQAAHQAGDVEALRTLAPVASTAAVWWCSGDLLSKLCDVSHVKVLLVLSATLLVVGGIGHSALSQASIQESLWRSWIWIADPDGGESALPGGHAVGVVVSIGGMLIFALLLSLITSAFEDFLWQIRHGSIPVVEGDHIVILGYERSAIWMIEELCCAMETSGGGLIAILSTEGKAEVESWIQHADIDLRNSSVVVRSGLPYNEEDLTRVAVQTARRIVVLANRKISREEADAQTLNVLLTLQGLDYTNSKDHASLDYHASGLFEGLERFNEDISAWETSQVRDMSSMFRGAKAFKMPIGALTNRELRGRRASS</sequence>
<evidence type="ECO:0000256" key="1">
    <source>
        <dbReference type="SAM" id="MobiDB-lite"/>
    </source>
</evidence>
<evidence type="ECO:0000313" key="3">
    <source>
        <dbReference type="EMBL" id="CAK9064092.1"/>
    </source>
</evidence>
<feature type="transmembrane region" description="Helical" evidence="2">
    <location>
        <begin position="534"/>
        <end position="558"/>
    </location>
</feature>
<dbReference type="Pfam" id="PF03382">
    <property type="entry name" value="DUF285"/>
    <property type="match status" value="1"/>
</dbReference>
<feature type="region of interest" description="Disordered" evidence="1">
    <location>
        <begin position="222"/>
        <end position="257"/>
    </location>
</feature>
<keyword evidence="2" id="KW-1133">Transmembrane helix</keyword>
<dbReference type="Proteomes" id="UP001642484">
    <property type="component" value="Unassembled WGS sequence"/>
</dbReference>
<dbReference type="InterPro" id="IPR044849">
    <property type="entry name" value="CASTOR/POLLUX/SYM8-like"/>
</dbReference>
<evidence type="ECO:0000256" key="2">
    <source>
        <dbReference type="SAM" id="Phobius"/>
    </source>
</evidence>
<proteinExistence type="predicted"/>
<keyword evidence="4" id="KW-1185">Reference proteome</keyword>
<protein>
    <submittedName>
        <fullName evidence="3">Uncharacterized protein</fullName>
    </submittedName>
</protein>
<keyword evidence="2" id="KW-0472">Membrane</keyword>
<evidence type="ECO:0000313" key="4">
    <source>
        <dbReference type="Proteomes" id="UP001642484"/>
    </source>
</evidence>
<dbReference type="InterPro" id="IPR005046">
    <property type="entry name" value="DUF285"/>
</dbReference>
<feature type="region of interest" description="Disordered" evidence="1">
    <location>
        <begin position="1"/>
        <end position="29"/>
    </location>
</feature>
<dbReference type="PANTHER" id="PTHR31563">
    <property type="entry name" value="ION CHANNEL POLLUX-RELATED"/>
    <property type="match status" value="1"/>
</dbReference>
<gene>
    <name evidence="3" type="ORF">CCMP2556_LOCUS31482</name>
</gene>